<gene>
    <name evidence="9" type="ORF">J2S55_006312</name>
</gene>
<feature type="transmembrane region" description="Helical" evidence="7">
    <location>
        <begin position="180"/>
        <end position="200"/>
    </location>
</feature>
<evidence type="ECO:0000256" key="4">
    <source>
        <dbReference type="ARBA" id="ARBA00022989"/>
    </source>
</evidence>
<feature type="transmembrane region" description="Helical" evidence="7">
    <location>
        <begin position="266"/>
        <end position="284"/>
    </location>
</feature>
<keyword evidence="5 7" id="KW-0472">Membrane</keyword>
<dbReference type="InterPro" id="IPR000620">
    <property type="entry name" value="EamA_dom"/>
</dbReference>
<dbReference type="SUPFAM" id="SSF103481">
    <property type="entry name" value="Multidrug resistance efflux transporter EmrE"/>
    <property type="match status" value="2"/>
</dbReference>
<feature type="transmembrane region" description="Helical" evidence="7">
    <location>
        <begin position="238"/>
        <end position="260"/>
    </location>
</feature>
<evidence type="ECO:0000256" key="2">
    <source>
        <dbReference type="ARBA" id="ARBA00007362"/>
    </source>
</evidence>
<evidence type="ECO:0000256" key="5">
    <source>
        <dbReference type="ARBA" id="ARBA00023136"/>
    </source>
</evidence>
<feature type="region of interest" description="Disordered" evidence="6">
    <location>
        <begin position="292"/>
        <end position="327"/>
    </location>
</feature>
<reference evidence="9 10" key="1">
    <citation type="submission" date="2023-07" db="EMBL/GenBank/DDBJ databases">
        <title>Sequencing the genomes of 1000 actinobacteria strains.</title>
        <authorList>
            <person name="Klenk H.-P."/>
        </authorList>
    </citation>
    <scope>NUCLEOTIDE SEQUENCE [LARGE SCALE GENOMIC DNA]</scope>
    <source>
        <strain evidence="9 10">DSM 44109</strain>
    </source>
</reference>
<feature type="compositionally biased region" description="Pro residues" evidence="6">
    <location>
        <begin position="293"/>
        <end position="308"/>
    </location>
</feature>
<protein>
    <submittedName>
        <fullName evidence="9">Drug/metabolite transporter (DMT)-like permease</fullName>
    </submittedName>
</protein>
<evidence type="ECO:0000313" key="10">
    <source>
        <dbReference type="Proteomes" id="UP001230426"/>
    </source>
</evidence>
<keyword evidence="4 7" id="KW-1133">Transmembrane helix</keyword>
<evidence type="ECO:0000256" key="6">
    <source>
        <dbReference type="SAM" id="MobiDB-lite"/>
    </source>
</evidence>
<accession>A0ABT9RCR6</accession>
<comment type="subcellular location">
    <subcellularLocation>
        <location evidence="1">Membrane</location>
        <topology evidence="1">Multi-pass membrane protein</topology>
    </subcellularLocation>
</comment>
<feature type="domain" description="EamA" evidence="8">
    <location>
        <begin position="5"/>
        <end position="138"/>
    </location>
</feature>
<feature type="transmembrane region" description="Helical" evidence="7">
    <location>
        <begin position="148"/>
        <end position="168"/>
    </location>
</feature>
<proteinExistence type="inferred from homology"/>
<keyword evidence="3 7" id="KW-0812">Transmembrane</keyword>
<feature type="transmembrane region" description="Helical" evidence="7">
    <location>
        <begin position="65"/>
        <end position="86"/>
    </location>
</feature>
<sequence length="327" mass="34039">MKRSSVLQFLLLGLIWGGSYTFIKISLDGLTPALLVFVRIVLGAVVLLAFVGLRRVRIPAFGAIWGHIAVAAILGMVAPFLLLAWGERYTSAAMAGVIIAALPLLTLVAVWILLPSEKTTRRKLAGFLLGFAGVVLIIAPWNSDAGSLTGQLAVLGAAACYAAQTVYVRRFLLQHGLAPLALAASQLVAATLLQGAVLPFTPWQTPTLSWPVVTSIVILGAIGTGLAYVLYFRLISDLGATSASAVNYLVPVVGMLTSTLLLGDTVTWNMVVGVVAVLIGLAAAENRLASLRPRPPAEADPGPPPPAPASTERAPSLPSVRVGGGDD</sequence>
<dbReference type="Pfam" id="PF00892">
    <property type="entry name" value="EamA"/>
    <property type="match status" value="2"/>
</dbReference>
<feature type="domain" description="EamA" evidence="8">
    <location>
        <begin position="149"/>
        <end position="282"/>
    </location>
</feature>
<feature type="transmembrane region" description="Helical" evidence="7">
    <location>
        <begin position="92"/>
        <end position="112"/>
    </location>
</feature>
<dbReference type="RefSeq" id="WP_306868314.1">
    <property type="nucleotide sequence ID" value="NZ_JAUSRB010000002.1"/>
</dbReference>
<evidence type="ECO:0000313" key="9">
    <source>
        <dbReference type="EMBL" id="MDP9867046.1"/>
    </source>
</evidence>
<evidence type="ECO:0000256" key="1">
    <source>
        <dbReference type="ARBA" id="ARBA00004141"/>
    </source>
</evidence>
<dbReference type="InterPro" id="IPR037185">
    <property type="entry name" value="EmrE-like"/>
</dbReference>
<evidence type="ECO:0000256" key="3">
    <source>
        <dbReference type="ARBA" id="ARBA00022692"/>
    </source>
</evidence>
<dbReference type="InterPro" id="IPR050638">
    <property type="entry name" value="AA-Vitamin_Transporters"/>
</dbReference>
<feature type="transmembrane region" description="Helical" evidence="7">
    <location>
        <begin position="124"/>
        <end position="142"/>
    </location>
</feature>
<keyword evidence="10" id="KW-1185">Reference proteome</keyword>
<evidence type="ECO:0000259" key="8">
    <source>
        <dbReference type="Pfam" id="PF00892"/>
    </source>
</evidence>
<comment type="similarity">
    <text evidence="2">Belongs to the EamA transporter family.</text>
</comment>
<evidence type="ECO:0000256" key="7">
    <source>
        <dbReference type="SAM" id="Phobius"/>
    </source>
</evidence>
<dbReference type="Proteomes" id="UP001230426">
    <property type="component" value="Unassembled WGS sequence"/>
</dbReference>
<feature type="transmembrane region" description="Helical" evidence="7">
    <location>
        <begin position="212"/>
        <end position="231"/>
    </location>
</feature>
<dbReference type="PANTHER" id="PTHR32322:SF9">
    <property type="entry name" value="AMINO-ACID METABOLITE EFFLUX PUMP-RELATED"/>
    <property type="match status" value="1"/>
</dbReference>
<feature type="transmembrane region" description="Helical" evidence="7">
    <location>
        <begin position="31"/>
        <end position="53"/>
    </location>
</feature>
<dbReference type="EMBL" id="JAUSRB010000002">
    <property type="protein sequence ID" value="MDP9867046.1"/>
    <property type="molecule type" value="Genomic_DNA"/>
</dbReference>
<organism evidence="9 10">
    <name type="scientific">Streptosporangium brasiliense</name>
    <dbReference type="NCBI Taxonomy" id="47480"/>
    <lineage>
        <taxon>Bacteria</taxon>
        <taxon>Bacillati</taxon>
        <taxon>Actinomycetota</taxon>
        <taxon>Actinomycetes</taxon>
        <taxon>Streptosporangiales</taxon>
        <taxon>Streptosporangiaceae</taxon>
        <taxon>Streptosporangium</taxon>
    </lineage>
</organism>
<name>A0ABT9RCR6_9ACTN</name>
<dbReference type="PANTHER" id="PTHR32322">
    <property type="entry name" value="INNER MEMBRANE TRANSPORTER"/>
    <property type="match status" value="1"/>
</dbReference>
<comment type="caution">
    <text evidence="9">The sequence shown here is derived from an EMBL/GenBank/DDBJ whole genome shotgun (WGS) entry which is preliminary data.</text>
</comment>